<dbReference type="GO" id="GO:0006053">
    <property type="term" value="P:N-acetylmannosamine catabolic process"/>
    <property type="evidence" value="ECO:0007669"/>
    <property type="project" value="TreeGrafter"/>
</dbReference>
<comment type="function">
    <text evidence="7">Catalyzes the phosphorylation of N-acetylmannosamine (ManNAc) to ManNAc-6-P.</text>
</comment>
<comment type="function">
    <text evidence="2 11">Converts N-acetylmannosamine-6-phosphate (ManNAc-6-P) to N-acetylglucosamine-6-phosphate (GlcNAc-6-P).</text>
</comment>
<dbReference type="FunFam" id="3.20.20.70:FF:000035">
    <property type="entry name" value="Putative N-acetylmannosamine-6-phosphate 2-epimerase"/>
    <property type="match status" value="1"/>
</dbReference>
<dbReference type="InterPro" id="IPR007260">
    <property type="entry name" value="NanE"/>
</dbReference>
<dbReference type="Gene3D" id="3.20.20.70">
    <property type="entry name" value="Aldolase class I"/>
    <property type="match status" value="1"/>
</dbReference>
<evidence type="ECO:0000256" key="2">
    <source>
        <dbReference type="ARBA" id="ARBA00002147"/>
    </source>
</evidence>
<comment type="pathway">
    <text evidence="8">Amino-sugar metabolism; N-acetylneuraminate degradation; D-fructose 6-phosphate from N-acetylneuraminate: step 2/5.</text>
</comment>
<dbReference type="GO" id="GO:0009384">
    <property type="term" value="F:N-acylmannosamine kinase activity"/>
    <property type="evidence" value="ECO:0007669"/>
    <property type="project" value="UniProtKB-EC"/>
</dbReference>
<keyword evidence="5 11" id="KW-0119">Carbohydrate metabolism</keyword>
<evidence type="ECO:0000313" key="13">
    <source>
        <dbReference type="Proteomes" id="UP000549457"/>
    </source>
</evidence>
<dbReference type="RefSeq" id="WP_221289028.1">
    <property type="nucleotide sequence ID" value="NZ_JACHFM010000008.1"/>
</dbReference>
<evidence type="ECO:0000256" key="11">
    <source>
        <dbReference type="HAMAP-Rule" id="MF_01235"/>
    </source>
</evidence>
<dbReference type="InterPro" id="IPR013785">
    <property type="entry name" value="Aldolase_TIM"/>
</dbReference>
<comment type="similarity">
    <text evidence="10">In the C-terminal section; belongs to the ROK (NagC/XylR) family. NanK subfamily.</text>
</comment>
<dbReference type="GO" id="GO:0047465">
    <property type="term" value="F:N-acylglucosamine-6-phosphate 2-epimerase activity"/>
    <property type="evidence" value="ECO:0007669"/>
    <property type="project" value="UniProtKB-EC"/>
</dbReference>
<evidence type="ECO:0000256" key="8">
    <source>
        <dbReference type="ARBA" id="ARBA00060606"/>
    </source>
</evidence>
<evidence type="ECO:0000256" key="4">
    <source>
        <dbReference type="ARBA" id="ARBA00023235"/>
    </source>
</evidence>
<organism evidence="12 13">
    <name type="scientific">Amaricoccus macauensis</name>
    <dbReference type="NCBI Taxonomy" id="57001"/>
    <lineage>
        <taxon>Bacteria</taxon>
        <taxon>Pseudomonadati</taxon>
        <taxon>Pseudomonadota</taxon>
        <taxon>Alphaproteobacteria</taxon>
        <taxon>Rhodobacterales</taxon>
        <taxon>Paracoccaceae</taxon>
        <taxon>Amaricoccus</taxon>
    </lineage>
</organism>
<keyword evidence="4 11" id="KW-0413">Isomerase</keyword>
<dbReference type="EC" id="5.1.3.9" evidence="11"/>
<accession>A0A840SZL4</accession>
<proteinExistence type="inferred from homology"/>
<sequence length="224" mass="23111">MLDRLRGKLVVSCQPVPDGPMDRPEIVAAFALAALAGGAAGLRIEGVANVVAVRAATDAPIIGIIKRDLDDSPVRITPYLEDVDALADAGADIIAVDATLRPRPVAVQPLIERIAARGLIAMADCATAEEGQAAHDAGASVLGSTMSGYTGGDVPAEPDYELVAALGRVGGFVVAEGRYHRPEQAARARTLGADTVVVGSAITRTEHVTSWFVQALAEGNRKDG</sequence>
<dbReference type="CDD" id="cd04729">
    <property type="entry name" value="NanE"/>
    <property type="match status" value="1"/>
</dbReference>
<comment type="pathway">
    <text evidence="3 11">Amino-sugar metabolism; N-acetylneuraminate degradation; D-fructose 6-phosphate from N-acetylneuraminate: step 3/5.</text>
</comment>
<dbReference type="Pfam" id="PF04131">
    <property type="entry name" value="NanE"/>
    <property type="match status" value="1"/>
</dbReference>
<dbReference type="UniPathway" id="UPA00629">
    <property type="reaction ID" value="UER00682"/>
</dbReference>
<reference evidence="12 13" key="1">
    <citation type="submission" date="2020-08" db="EMBL/GenBank/DDBJ databases">
        <title>Genomic Encyclopedia of Type Strains, Phase IV (KMG-IV): sequencing the most valuable type-strain genomes for metagenomic binning, comparative biology and taxonomic classification.</title>
        <authorList>
            <person name="Goeker M."/>
        </authorList>
    </citation>
    <scope>NUCLEOTIDE SEQUENCE [LARGE SCALE GENOMIC DNA]</scope>
    <source>
        <strain evidence="12 13">DSM 101730</strain>
    </source>
</reference>
<comment type="caution">
    <text evidence="12">The sequence shown here is derived from an EMBL/GenBank/DDBJ whole genome shotgun (WGS) entry which is preliminary data.</text>
</comment>
<dbReference type="Proteomes" id="UP000549457">
    <property type="component" value="Unassembled WGS sequence"/>
</dbReference>
<evidence type="ECO:0000256" key="9">
    <source>
        <dbReference type="ARBA" id="ARBA00061354"/>
    </source>
</evidence>
<evidence type="ECO:0000256" key="1">
    <source>
        <dbReference type="ARBA" id="ARBA00000056"/>
    </source>
</evidence>
<keyword evidence="13" id="KW-1185">Reference proteome</keyword>
<evidence type="ECO:0000256" key="3">
    <source>
        <dbReference type="ARBA" id="ARBA00005081"/>
    </source>
</evidence>
<comment type="catalytic activity">
    <reaction evidence="1 11">
        <text>an N-acyl-D-glucosamine 6-phosphate = an N-acyl-D-mannosamine 6-phosphate</text>
        <dbReference type="Rhea" id="RHEA:23932"/>
        <dbReference type="ChEBI" id="CHEBI:57599"/>
        <dbReference type="ChEBI" id="CHEBI:57666"/>
        <dbReference type="EC" id="5.1.3.9"/>
    </reaction>
</comment>
<comment type="catalytic activity">
    <reaction evidence="6">
        <text>an N-acyl-D-mannosamine + ATP = an N-acyl-D-mannosamine 6-phosphate + ADP + H(+)</text>
        <dbReference type="Rhea" id="RHEA:23832"/>
        <dbReference type="ChEBI" id="CHEBI:15378"/>
        <dbReference type="ChEBI" id="CHEBI:16062"/>
        <dbReference type="ChEBI" id="CHEBI:30616"/>
        <dbReference type="ChEBI" id="CHEBI:57666"/>
        <dbReference type="ChEBI" id="CHEBI:456216"/>
        <dbReference type="EC" id="2.7.1.60"/>
    </reaction>
</comment>
<dbReference type="PANTHER" id="PTHR36204">
    <property type="entry name" value="N-ACETYLMANNOSAMINE-6-PHOSPHATE 2-EPIMERASE-RELATED"/>
    <property type="match status" value="1"/>
</dbReference>
<protein>
    <recommendedName>
        <fullName evidence="11">Putative N-acetylmannosamine-6-phosphate 2-epimerase</fullName>
        <ecNumber evidence="11">5.1.3.9</ecNumber>
    </recommendedName>
    <alternativeName>
        <fullName evidence="11">ManNAc-6-P epimerase</fullName>
    </alternativeName>
</protein>
<evidence type="ECO:0000256" key="5">
    <source>
        <dbReference type="ARBA" id="ARBA00023277"/>
    </source>
</evidence>
<dbReference type="InterPro" id="IPR011060">
    <property type="entry name" value="RibuloseP-bd_barrel"/>
</dbReference>
<dbReference type="SUPFAM" id="SSF51366">
    <property type="entry name" value="Ribulose-phoshate binding barrel"/>
    <property type="match status" value="1"/>
</dbReference>
<evidence type="ECO:0000256" key="6">
    <source>
        <dbReference type="ARBA" id="ARBA00050815"/>
    </source>
</evidence>
<dbReference type="GO" id="GO:0019262">
    <property type="term" value="P:N-acetylneuraminate catabolic process"/>
    <property type="evidence" value="ECO:0007669"/>
    <property type="project" value="UniProtKB-UniRule"/>
</dbReference>
<dbReference type="PANTHER" id="PTHR36204:SF1">
    <property type="entry name" value="N-ACETYLMANNOSAMINE-6-PHOSPHATE 2-EPIMERASE-RELATED"/>
    <property type="match status" value="1"/>
</dbReference>
<dbReference type="EMBL" id="JACHFM010000008">
    <property type="protein sequence ID" value="MBB5224492.1"/>
    <property type="molecule type" value="Genomic_DNA"/>
</dbReference>
<evidence type="ECO:0000256" key="7">
    <source>
        <dbReference type="ARBA" id="ARBA00053450"/>
    </source>
</evidence>
<comment type="similarity">
    <text evidence="9">In the N-terminal section; belongs to the NanE family.</text>
</comment>
<evidence type="ECO:0000256" key="10">
    <source>
        <dbReference type="ARBA" id="ARBA00061385"/>
    </source>
</evidence>
<gene>
    <name evidence="11" type="primary">nanE</name>
    <name evidence="12" type="ORF">HNP73_004463</name>
</gene>
<comment type="similarity">
    <text evidence="11">Belongs to the NanE family.</text>
</comment>
<dbReference type="HAMAP" id="MF_01235">
    <property type="entry name" value="ManNAc6P_epimer"/>
    <property type="match status" value="1"/>
</dbReference>
<dbReference type="NCBIfam" id="NF002231">
    <property type="entry name" value="PRK01130.1"/>
    <property type="match status" value="1"/>
</dbReference>
<name>A0A840SZL4_9RHOB</name>
<dbReference type="GO" id="GO:0005829">
    <property type="term" value="C:cytosol"/>
    <property type="evidence" value="ECO:0007669"/>
    <property type="project" value="TreeGrafter"/>
</dbReference>
<evidence type="ECO:0000313" key="12">
    <source>
        <dbReference type="EMBL" id="MBB5224492.1"/>
    </source>
</evidence>
<dbReference type="AlphaFoldDB" id="A0A840SZL4"/>